<gene>
    <name evidence="2" type="ORF">CFP56_020436</name>
    <name evidence="3" type="ORF">CFP56_020438</name>
</gene>
<dbReference type="AlphaFoldDB" id="A0AAW0M2D3"/>
<feature type="region of interest" description="Disordered" evidence="1">
    <location>
        <begin position="142"/>
        <end position="166"/>
    </location>
</feature>
<proteinExistence type="predicted"/>
<evidence type="ECO:0000313" key="3">
    <source>
        <dbReference type="EMBL" id="KAK7856977.1"/>
    </source>
</evidence>
<evidence type="ECO:0008006" key="4">
    <source>
        <dbReference type="Google" id="ProtNLM"/>
    </source>
</evidence>
<sequence length="166" mass="18545">MNNANAEAIGQSMGTLKQVDASLTGECCGHYLRVRVDIEISQPLSRGHFVDMGDSDPLWISVQYKWLPVYCYWCNLLNHDKKDCKTWTDSGGTLNKEEQQYGPWLRVSMHNIQQPQIVNMKTTQTTPPPPPHRPTPFLFAKATPPTANTSNPLSPPSSFDTSVTLA</sequence>
<organism evidence="3">
    <name type="scientific">Quercus suber</name>
    <name type="common">Cork oak</name>
    <dbReference type="NCBI Taxonomy" id="58331"/>
    <lineage>
        <taxon>Eukaryota</taxon>
        <taxon>Viridiplantae</taxon>
        <taxon>Streptophyta</taxon>
        <taxon>Embryophyta</taxon>
        <taxon>Tracheophyta</taxon>
        <taxon>Spermatophyta</taxon>
        <taxon>Magnoliopsida</taxon>
        <taxon>eudicotyledons</taxon>
        <taxon>Gunneridae</taxon>
        <taxon>Pentapetalae</taxon>
        <taxon>rosids</taxon>
        <taxon>fabids</taxon>
        <taxon>Fagales</taxon>
        <taxon>Fagaceae</taxon>
        <taxon>Quercus</taxon>
    </lineage>
</organism>
<dbReference type="InterPro" id="IPR040256">
    <property type="entry name" value="At4g02000-like"/>
</dbReference>
<evidence type="ECO:0000313" key="2">
    <source>
        <dbReference type="EMBL" id="KAK7856971.1"/>
    </source>
</evidence>
<dbReference type="PANTHER" id="PTHR31286:SF167">
    <property type="entry name" value="OS09G0268800 PROTEIN"/>
    <property type="match status" value="1"/>
</dbReference>
<evidence type="ECO:0000256" key="1">
    <source>
        <dbReference type="SAM" id="MobiDB-lite"/>
    </source>
</evidence>
<name>A0AAW0M2D3_QUESU</name>
<comment type="caution">
    <text evidence="3">The sequence shown here is derived from an EMBL/GenBank/DDBJ whole genome shotgun (WGS) entry which is preliminary data.</text>
</comment>
<protein>
    <recommendedName>
        <fullName evidence="4">Zinc knuckle CX2CX4HX4C domain-containing protein</fullName>
    </recommendedName>
</protein>
<feature type="compositionally biased region" description="Polar residues" evidence="1">
    <location>
        <begin position="145"/>
        <end position="166"/>
    </location>
</feature>
<dbReference type="PANTHER" id="PTHR31286">
    <property type="entry name" value="GLYCINE-RICH CELL WALL STRUCTURAL PROTEIN 1.8-LIKE"/>
    <property type="match status" value="1"/>
</dbReference>
<dbReference type="EMBL" id="PKMF04000031">
    <property type="protein sequence ID" value="KAK7856977.1"/>
    <property type="molecule type" value="Genomic_DNA"/>
</dbReference>
<accession>A0AAW0M2D3</accession>
<reference evidence="3" key="3">
    <citation type="submission" date="2023-07" db="EMBL/GenBank/DDBJ databases">
        <title>An improved reference 1 genome and first organelle genomes of Quercus suber.</title>
        <authorList>
            <consortium name="Genosuber Consortium"/>
            <person name="Usie A."/>
            <person name="Serra O."/>
            <person name="Barros P."/>
        </authorList>
    </citation>
    <scope>NUCLEOTIDE SEQUENCE</scope>
    <source>
        <strain evidence="3">HL8</strain>
        <tissue evidence="3">Leaves</tissue>
    </source>
</reference>
<dbReference type="EMBL" id="PKMF04000031">
    <property type="protein sequence ID" value="KAK7856971.1"/>
    <property type="molecule type" value="Genomic_DNA"/>
</dbReference>
<reference evidence="3" key="1">
    <citation type="submission" date="2017-12" db="EMBL/GenBank/DDBJ databases">
        <authorList>
            <person name="Barbosa P."/>
            <person name="Usie A."/>
            <person name="Ramos A.M."/>
        </authorList>
    </citation>
    <scope>NUCLEOTIDE SEQUENCE</scope>
    <source>
        <strain evidence="3">HL8</strain>
        <tissue evidence="3">Leaves</tissue>
    </source>
</reference>
<reference evidence="3" key="2">
    <citation type="journal article" date="2018" name="Sci. Data">
        <title>The draft genome sequence of cork oak.</title>
        <authorList>
            <person name="Ramos A.M."/>
            <person name="Usie A."/>
            <person name="Barbosa P."/>
            <person name="Barros P.M."/>
            <person name="Capote T."/>
            <person name="Chaves I."/>
            <person name="Simoes F."/>
            <person name="Abreu I."/>
            <person name="Carrasquinho I."/>
            <person name="Faro C."/>
            <person name="Guimaraes J.B."/>
            <person name="Mendonca D."/>
            <person name="Nobrega F."/>
            <person name="Rodrigues L."/>
            <person name="Saibo N.J.M."/>
            <person name="Varela M.C."/>
            <person name="Egas C."/>
            <person name="Matos J."/>
            <person name="Miguel C.M."/>
            <person name="Oliveira M.M."/>
            <person name="Ricardo C.P."/>
            <person name="Goncalves S."/>
        </authorList>
    </citation>
    <scope>NUCLEOTIDE SEQUENCE [LARGE SCALE GENOMIC DNA]</scope>
    <source>
        <strain evidence="3">HL8</strain>
    </source>
</reference>